<proteinExistence type="predicted"/>
<reference evidence="3 4" key="1">
    <citation type="journal article" date="2013" name="Curr. Biol.">
        <title>The Genome of the Foraminiferan Reticulomyxa filosa.</title>
        <authorList>
            <person name="Glockner G."/>
            <person name="Hulsmann N."/>
            <person name="Schleicher M."/>
            <person name="Noegel A.A."/>
            <person name="Eichinger L."/>
            <person name="Gallinger C."/>
            <person name="Pawlowski J."/>
            <person name="Sierra R."/>
            <person name="Euteneuer U."/>
            <person name="Pillet L."/>
            <person name="Moustafa A."/>
            <person name="Platzer M."/>
            <person name="Groth M."/>
            <person name="Szafranski K."/>
            <person name="Schliwa M."/>
        </authorList>
    </citation>
    <scope>NUCLEOTIDE SEQUENCE [LARGE SCALE GENOMIC DNA]</scope>
</reference>
<evidence type="ECO:0000313" key="4">
    <source>
        <dbReference type="Proteomes" id="UP000023152"/>
    </source>
</evidence>
<name>X6N1U0_RETFI</name>
<keyword evidence="2" id="KW-0812">Transmembrane</keyword>
<feature type="region of interest" description="Disordered" evidence="1">
    <location>
        <begin position="278"/>
        <end position="298"/>
    </location>
</feature>
<comment type="caution">
    <text evidence="3">The sequence shown here is derived from an EMBL/GenBank/DDBJ whole genome shotgun (WGS) entry which is preliminary data.</text>
</comment>
<dbReference type="EMBL" id="ASPP01013019">
    <property type="protein sequence ID" value="ETO20031.1"/>
    <property type="molecule type" value="Genomic_DNA"/>
</dbReference>
<accession>X6N1U0</accession>
<keyword evidence="2" id="KW-1133">Transmembrane helix</keyword>
<evidence type="ECO:0000256" key="1">
    <source>
        <dbReference type="SAM" id="MobiDB-lite"/>
    </source>
</evidence>
<keyword evidence="4" id="KW-1185">Reference proteome</keyword>
<feature type="compositionally biased region" description="Basic and acidic residues" evidence="1">
    <location>
        <begin position="224"/>
        <end position="238"/>
    </location>
</feature>
<evidence type="ECO:0000313" key="3">
    <source>
        <dbReference type="EMBL" id="ETO20031.1"/>
    </source>
</evidence>
<protein>
    <submittedName>
        <fullName evidence="3">Uncharacterized protein</fullName>
    </submittedName>
</protein>
<gene>
    <name evidence="3" type="ORF">RFI_17187</name>
</gene>
<feature type="transmembrane region" description="Helical" evidence="2">
    <location>
        <begin position="79"/>
        <end position="100"/>
    </location>
</feature>
<evidence type="ECO:0000256" key="2">
    <source>
        <dbReference type="SAM" id="Phobius"/>
    </source>
</evidence>
<dbReference type="Proteomes" id="UP000023152">
    <property type="component" value="Unassembled WGS sequence"/>
</dbReference>
<keyword evidence="2" id="KW-0472">Membrane</keyword>
<sequence>MNDAYANEQQQQRLCVLSSRLWNLGSGYDYSPVVLCTLEILNMSCYVGVATYGDTLWTEGRVRQQSNGDRFCETKEPMAGLLVTACLDVMLALVLCLMFVRPLYHVSYNLRVLDLEQKMIWERLQSKWDPTFYASSASSLALSRTTTTTTTLPSHVYVNGTMASAHADDTPVGTGAVHAIYATIHASHVDNKTPTDATNTPVLSMTTATTATYRRNTDTNARGSVHDNEQGEGERERGGGGMDIIELPPIPSAHPLPPSNNRLVDAIIAATLTPKDTSRVSTLYSHPEPDTDTNMDVDEPGRNNASSPMLEILATTNESQPHILFFNGKEKEEGKLHK</sequence>
<feature type="region of interest" description="Disordered" evidence="1">
    <location>
        <begin position="217"/>
        <end position="238"/>
    </location>
</feature>
<dbReference type="AlphaFoldDB" id="X6N1U0"/>
<organism evidence="3 4">
    <name type="scientific">Reticulomyxa filosa</name>
    <dbReference type="NCBI Taxonomy" id="46433"/>
    <lineage>
        <taxon>Eukaryota</taxon>
        <taxon>Sar</taxon>
        <taxon>Rhizaria</taxon>
        <taxon>Retaria</taxon>
        <taxon>Foraminifera</taxon>
        <taxon>Monothalamids</taxon>
        <taxon>Reticulomyxidae</taxon>
        <taxon>Reticulomyxa</taxon>
    </lineage>
</organism>